<evidence type="ECO:0000313" key="8">
    <source>
        <dbReference type="EMBL" id="BAP16535.1"/>
    </source>
</evidence>
<dbReference type="AlphaFoldDB" id="A0A077JC26"/>
<dbReference type="PROSITE" id="PS50405">
    <property type="entry name" value="GST_CTER"/>
    <property type="match status" value="1"/>
</dbReference>
<dbReference type="EC" id="2.5.1.18" evidence="3"/>
<dbReference type="InterPro" id="IPR040079">
    <property type="entry name" value="Glutathione_S-Trfase"/>
</dbReference>
<dbReference type="SUPFAM" id="SSF52833">
    <property type="entry name" value="Thioredoxin-like"/>
    <property type="match status" value="1"/>
</dbReference>
<comment type="function">
    <text evidence="1">Conjugation of reduced glutathione to a wide number of exogenous and endogenous hydrophobic electrophiles.</text>
</comment>
<evidence type="ECO:0000259" key="7">
    <source>
        <dbReference type="PROSITE" id="PS50405"/>
    </source>
</evidence>
<feature type="domain" description="GST N-terminal" evidence="6">
    <location>
        <begin position="3"/>
        <end position="86"/>
    </location>
</feature>
<evidence type="ECO:0000256" key="4">
    <source>
        <dbReference type="ARBA" id="ARBA00022679"/>
    </source>
</evidence>
<evidence type="ECO:0000256" key="3">
    <source>
        <dbReference type="ARBA" id="ARBA00012452"/>
    </source>
</evidence>
<dbReference type="SFLD" id="SFLDS00019">
    <property type="entry name" value="Glutathione_Transferase_(cytos"/>
    <property type="match status" value="1"/>
</dbReference>
<dbReference type="InterPro" id="IPR004045">
    <property type="entry name" value="Glutathione_S-Trfase_N"/>
</dbReference>
<proteinExistence type="inferred from homology"/>
<dbReference type="PANTHER" id="PTHR11571:SF222">
    <property type="entry name" value="GLUTATHIONE TRANSFERASE"/>
    <property type="match status" value="1"/>
</dbReference>
<name>A0A077JC26_PARCA</name>
<dbReference type="GO" id="GO:0004364">
    <property type="term" value="F:glutathione transferase activity"/>
    <property type="evidence" value="ECO:0007669"/>
    <property type="project" value="UniProtKB-EC"/>
</dbReference>
<dbReference type="SUPFAM" id="SSF47616">
    <property type="entry name" value="GST C-terminal domain-like"/>
    <property type="match status" value="1"/>
</dbReference>
<protein>
    <recommendedName>
        <fullName evidence="3">glutathione transferase</fullName>
        <ecNumber evidence="3">2.5.1.18</ecNumber>
    </recommendedName>
</protein>
<organism evidence="8">
    <name type="scientific">Paramecium caudatum</name>
    <dbReference type="NCBI Taxonomy" id="5885"/>
    <lineage>
        <taxon>Eukaryota</taxon>
        <taxon>Sar</taxon>
        <taxon>Alveolata</taxon>
        <taxon>Ciliophora</taxon>
        <taxon>Intramacronucleata</taxon>
        <taxon>Oligohymenophorea</taxon>
        <taxon>Peniculida</taxon>
        <taxon>Parameciidae</taxon>
        <taxon>Paramecium</taxon>
    </lineage>
</organism>
<evidence type="ECO:0000259" key="6">
    <source>
        <dbReference type="PROSITE" id="PS50404"/>
    </source>
</evidence>
<dbReference type="InterPro" id="IPR036249">
    <property type="entry name" value="Thioredoxin-like_sf"/>
</dbReference>
<feature type="domain" description="GST C-terminal" evidence="7">
    <location>
        <begin position="77"/>
        <end position="207"/>
    </location>
</feature>
<reference evidence="8" key="1">
    <citation type="journal article" date="2014" name="Eukaryot. Cell">
        <title>Identification of Two Nickel Ion-Induced Genes, NCI16 and PcGST1, in Paramecium caudatum.</title>
        <authorList>
            <person name="Takenaka Y."/>
            <person name="Haga N."/>
            <person name="Inoue I."/>
            <person name="Nakano T."/>
            <person name="Ikeda M."/>
            <person name="Katayama S."/>
            <person name="Awata T."/>
        </authorList>
    </citation>
    <scope>NUCLEOTIDE SEQUENCE</scope>
    <source>
        <strain evidence="8">BW6-1</strain>
    </source>
</reference>
<evidence type="ECO:0000256" key="1">
    <source>
        <dbReference type="ARBA" id="ARBA00003701"/>
    </source>
</evidence>
<dbReference type="InterPro" id="IPR050213">
    <property type="entry name" value="GST_superfamily"/>
</dbReference>
<dbReference type="Pfam" id="PF14497">
    <property type="entry name" value="GST_C_3"/>
    <property type="match status" value="1"/>
</dbReference>
<dbReference type="PANTHER" id="PTHR11571">
    <property type="entry name" value="GLUTATHIONE S-TRANSFERASE"/>
    <property type="match status" value="1"/>
</dbReference>
<gene>
    <name evidence="8" type="primary">PcGST1</name>
</gene>
<keyword evidence="4 8" id="KW-0808">Transferase</keyword>
<comment type="similarity">
    <text evidence="2">Belongs to the GST superfamily. Mu family.</text>
</comment>
<dbReference type="InterPro" id="IPR004046">
    <property type="entry name" value="GST_C"/>
</dbReference>
<dbReference type="Gene3D" id="3.40.30.10">
    <property type="entry name" value="Glutaredoxin"/>
    <property type="match status" value="1"/>
</dbReference>
<comment type="catalytic activity">
    <reaction evidence="5">
        <text>RX + glutathione = an S-substituted glutathione + a halide anion + H(+)</text>
        <dbReference type="Rhea" id="RHEA:16437"/>
        <dbReference type="ChEBI" id="CHEBI:15378"/>
        <dbReference type="ChEBI" id="CHEBI:16042"/>
        <dbReference type="ChEBI" id="CHEBI:17792"/>
        <dbReference type="ChEBI" id="CHEBI:57925"/>
        <dbReference type="ChEBI" id="CHEBI:90779"/>
        <dbReference type="EC" id="2.5.1.18"/>
    </reaction>
</comment>
<dbReference type="CDD" id="cd03039">
    <property type="entry name" value="GST_N_Sigma_like"/>
    <property type="match status" value="1"/>
</dbReference>
<accession>A0A077JC26</accession>
<dbReference type="PROSITE" id="PS50404">
    <property type="entry name" value="GST_NTER"/>
    <property type="match status" value="1"/>
</dbReference>
<evidence type="ECO:0000256" key="5">
    <source>
        <dbReference type="ARBA" id="ARBA00047960"/>
    </source>
</evidence>
<sequence>MAQKLTLGYWNIRGRAQPVRYLLEYLEVPYEEKRYSTQQEWEEDYSKDPIKSHILANLPYIKDQDKWIYESQALYIYLAHKAKKPELLGSTPDEEVSVFQVTGVLEDFYRFLWEIPDEQTQEQKNVLFKEKVLKFVIKLNKLLQNRKWAAGDNITIVDFLLFEAEYTLKSFNQTIYEDQKNLQRHHDQFANLPQIKVYLESDRFIKE</sequence>
<dbReference type="InterPro" id="IPR036282">
    <property type="entry name" value="Glutathione-S-Trfase_C_sf"/>
</dbReference>
<dbReference type="EMBL" id="AB921149">
    <property type="protein sequence ID" value="BAP16535.1"/>
    <property type="molecule type" value="Genomic_DNA"/>
</dbReference>
<dbReference type="GO" id="GO:0006749">
    <property type="term" value="P:glutathione metabolic process"/>
    <property type="evidence" value="ECO:0007669"/>
    <property type="project" value="TreeGrafter"/>
</dbReference>
<dbReference type="Gene3D" id="1.20.1050.10">
    <property type="match status" value="1"/>
</dbReference>
<evidence type="ECO:0000256" key="2">
    <source>
        <dbReference type="ARBA" id="ARBA00005861"/>
    </source>
</evidence>
<dbReference type="InterPro" id="IPR010987">
    <property type="entry name" value="Glutathione-S-Trfase_C-like"/>
</dbReference>
<dbReference type="Pfam" id="PF02798">
    <property type="entry name" value="GST_N"/>
    <property type="match status" value="1"/>
</dbReference>